<dbReference type="Pfam" id="PF02272">
    <property type="entry name" value="DHHA1"/>
    <property type="match status" value="1"/>
</dbReference>
<evidence type="ECO:0000259" key="1">
    <source>
        <dbReference type="Pfam" id="PF01368"/>
    </source>
</evidence>
<name>A0A7C4W8T7_9BACT</name>
<sequence length="340" mass="37743">MNRDFLSIVAEISNASKILVVGHIMPDGDDVSSVLSLSLGLSRLGKDIVAGIDWRIPWYFYDFEETGTIKSYEEVERSDFSPELIICVDSSSPDRVGRFQNYFAGRTVCVIDHHGTNTLFGTHNWVDTKFGSTAQMVFRINQALEVPYDERLATLNLMGIATDTGFFRYSNADELAFSDAARLVSMGAKAHLVSRIFENRRIEQFNLLSTMIQHLQLEMDGQLAYSYLSKEDYERNNCSEDDSGGFVGELRSIRGVELAIFFSEYSGGEVHVSFRSKDWFDCSKLAVLLGGGGHPRAAGCTLKGDLFAIIEEVLKEAKTLMTIEAPAGSLKGNFKVEGAD</sequence>
<evidence type="ECO:0000259" key="2">
    <source>
        <dbReference type="Pfam" id="PF02272"/>
    </source>
</evidence>
<dbReference type="InterPro" id="IPR038763">
    <property type="entry name" value="DHH_sf"/>
</dbReference>
<dbReference type="Gene3D" id="3.10.310.30">
    <property type="match status" value="1"/>
</dbReference>
<dbReference type="Pfam" id="PF01368">
    <property type="entry name" value="DHH"/>
    <property type="match status" value="1"/>
</dbReference>
<comment type="caution">
    <text evidence="3">The sequence shown here is derived from an EMBL/GenBank/DDBJ whole genome shotgun (WGS) entry which is preliminary data.</text>
</comment>
<dbReference type="GO" id="GO:0003676">
    <property type="term" value="F:nucleic acid binding"/>
    <property type="evidence" value="ECO:0007669"/>
    <property type="project" value="InterPro"/>
</dbReference>
<feature type="domain" description="DHHA1" evidence="2">
    <location>
        <begin position="221"/>
        <end position="314"/>
    </location>
</feature>
<dbReference type="SUPFAM" id="SSF64182">
    <property type="entry name" value="DHH phosphoesterases"/>
    <property type="match status" value="1"/>
</dbReference>
<dbReference type="PANTHER" id="PTHR47618">
    <property type="entry name" value="BIFUNCTIONAL OLIGORIBONUCLEASE AND PAP PHOSPHATASE NRNA"/>
    <property type="match status" value="1"/>
</dbReference>
<protein>
    <submittedName>
        <fullName evidence="3">Bifunctional oligoribonuclease/PAP phosphatase NrnA</fullName>
    </submittedName>
</protein>
<dbReference type="Gene3D" id="3.90.1640.10">
    <property type="entry name" value="inorganic pyrophosphatase (n-terminal core)"/>
    <property type="match status" value="1"/>
</dbReference>
<feature type="domain" description="DDH" evidence="1">
    <location>
        <begin position="17"/>
        <end position="160"/>
    </location>
</feature>
<dbReference type="AlphaFoldDB" id="A0A7C4W8T7"/>
<evidence type="ECO:0000313" key="3">
    <source>
        <dbReference type="EMBL" id="HGU39871.1"/>
    </source>
</evidence>
<dbReference type="InterPro" id="IPR051319">
    <property type="entry name" value="Oligoribo/pAp-PDE_c-di-AMP_PDE"/>
</dbReference>
<proteinExistence type="predicted"/>
<reference evidence="3" key="1">
    <citation type="journal article" date="2020" name="mSystems">
        <title>Genome- and Community-Level Interaction Insights into Carbon Utilization and Element Cycling Functions of Hydrothermarchaeota in Hydrothermal Sediment.</title>
        <authorList>
            <person name="Zhou Z."/>
            <person name="Liu Y."/>
            <person name="Xu W."/>
            <person name="Pan J."/>
            <person name="Luo Z.H."/>
            <person name="Li M."/>
        </authorList>
    </citation>
    <scope>NUCLEOTIDE SEQUENCE [LARGE SCALE GENOMIC DNA]</scope>
    <source>
        <strain evidence="3">SpSt-609</strain>
    </source>
</reference>
<dbReference type="InterPro" id="IPR001667">
    <property type="entry name" value="DDH_dom"/>
</dbReference>
<gene>
    <name evidence="3" type="ORF">ENT77_01515</name>
</gene>
<dbReference type="EMBL" id="DSZY01000006">
    <property type="protein sequence ID" value="HGU39871.1"/>
    <property type="molecule type" value="Genomic_DNA"/>
</dbReference>
<dbReference type="PANTHER" id="PTHR47618:SF1">
    <property type="entry name" value="BIFUNCTIONAL OLIGORIBONUCLEASE AND PAP PHOSPHATASE NRNA"/>
    <property type="match status" value="1"/>
</dbReference>
<accession>A0A7C4W8T7</accession>
<dbReference type="InterPro" id="IPR003156">
    <property type="entry name" value="DHHA1_dom"/>
</dbReference>
<organism evidence="3">
    <name type="scientific">Fervidobacterium thailandense</name>
    <dbReference type="NCBI Taxonomy" id="1008305"/>
    <lineage>
        <taxon>Bacteria</taxon>
        <taxon>Thermotogati</taxon>
        <taxon>Thermotogota</taxon>
        <taxon>Thermotogae</taxon>
        <taxon>Thermotogales</taxon>
        <taxon>Fervidobacteriaceae</taxon>
        <taxon>Fervidobacterium</taxon>
    </lineage>
</organism>